<dbReference type="SMART" id="SM00322">
    <property type="entry name" value="KH"/>
    <property type="match status" value="1"/>
</dbReference>
<proteinExistence type="inferred from homology"/>
<accession>A0A6G8Q289</accession>
<dbReference type="Proteomes" id="UP000502706">
    <property type="component" value="Chromosome"/>
</dbReference>
<feature type="region of interest" description="Disordered" evidence="7">
    <location>
        <begin position="95"/>
        <end position="114"/>
    </location>
</feature>
<keyword evidence="2 6" id="KW-0694">RNA-binding</keyword>
<dbReference type="InterPro" id="IPR001374">
    <property type="entry name" value="R3H_dom"/>
</dbReference>
<reference evidence="9 10" key="1">
    <citation type="submission" date="2019-10" db="EMBL/GenBank/DDBJ databases">
        <title>Rubrobacter sp nov SCSIO 52915 isolated from a deep-sea sediment in the South China Sea.</title>
        <authorList>
            <person name="Chen R.W."/>
        </authorList>
    </citation>
    <scope>NUCLEOTIDE SEQUENCE [LARGE SCALE GENOMIC DNA]</scope>
    <source>
        <strain evidence="9 10">SCSIO 52915</strain>
    </source>
</reference>
<comment type="caution">
    <text evidence="6">Lacks conserved residue(s) required for the propagation of feature annotation.</text>
</comment>
<dbReference type="EMBL" id="CP045121">
    <property type="protein sequence ID" value="QIN80569.1"/>
    <property type="molecule type" value="Genomic_DNA"/>
</dbReference>
<dbReference type="InterPro" id="IPR015946">
    <property type="entry name" value="KH_dom-like_a/b"/>
</dbReference>
<dbReference type="GO" id="GO:0009252">
    <property type="term" value="P:peptidoglycan biosynthetic process"/>
    <property type="evidence" value="ECO:0007669"/>
    <property type="project" value="UniProtKB-UniRule"/>
</dbReference>
<keyword evidence="3 6" id="KW-0133">Cell shape</keyword>
<dbReference type="GO" id="GO:0071555">
    <property type="term" value="P:cell wall organization"/>
    <property type="evidence" value="ECO:0007669"/>
    <property type="project" value="UniProtKB-KW"/>
</dbReference>
<dbReference type="InterPro" id="IPR032782">
    <property type="entry name" value="KhpB_N"/>
</dbReference>
<dbReference type="InterPro" id="IPR039247">
    <property type="entry name" value="KhpB"/>
</dbReference>
<dbReference type="InterPro" id="IPR004087">
    <property type="entry name" value="KH_dom"/>
</dbReference>
<dbReference type="GO" id="GO:0008360">
    <property type="term" value="P:regulation of cell shape"/>
    <property type="evidence" value="ECO:0007669"/>
    <property type="project" value="UniProtKB-KW"/>
</dbReference>
<evidence type="ECO:0000256" key="2">
    <source>
        <dbReference type="ARBA" id="ARBA00022884"/>
    </source>
</evidence>
<dbReference type="KEGG" id="rmar:GBA65_20955"/>
<gene>
    <name evidence="6" type="primary">khpB</name>
    <name evidence="6" type="synonym">eloR</name>
    <name evidence="9" type="ORF">GBA65_20955</name>
</gene>
<feature type="region of interest" description="Disordered" evidence="7">
    <location>
        <begin position="70"/>
        <end position="90"/>
    </location>
</feature>
<dbReference type="Pfam" id="PF13083">
    <property type="entry name" value="KH_KhpA-B"/>
    <property type="match status" value="1"/>
</dbReference>
<organism evidence="9 10">
    <name type="scientific">Rubrobacter marinus</name>
    <dbReference type="NCBI Taxonomy" id="2653852"/>
    <lineage>
        <taxon>Bacteria</taxon>
        <taxon>Bacillati</taxon>
        <taxon>Actinomycetota</taxon>
        <taxon>Rubrobacteria</taxon>
        <taxon>Rubrobacterales</taxon>
        <taxon>Rubrobacteraceae</taxon>
        <taxon>Rubrobacter</taxon>
    </lineage>
</organism>
<dbReference type="GO" id="GO:0003723">
    <property type="term" value="F:RNA binding"/>
    <property type="evidence" value="ECO:0007669"/>
    <property type="project" value="UniProtKB-UniRule"/>
</dbReference>
<dbReference type="SUPFAM" id="SSF82708">
    <property type="entry name" value="R3H domain"/>
    <property type="match status" value="1"/>
</dbReference>
<comment type="subcellular location">
    <subcellularLocation>
        <location evidence="6">Cytoplasm</location>
    </subcellularLocation>
</comment>
<dbReference type="InterPro" id="IPR038008">
    <property type="entry name" value="Jag_KH"/>
</dbReference>
<comment type="subunit">
    <text evidence="6">Forms a complex with KhpA.</text>
</comment>
<evidence type="ECO:0000256" key="3">
    <source>
        <dbReference type="ARBA" id="ARBA00022960"/>
    </source>
</evidence>
<keyword evidence="1 6" id="KW-0963">Cytoplasm</keyword>
<dbReference type="Pfam" id="PF14804">
    <property type="entry name" value="Jag_N"/>
    <property type="match status" value="1"/>
</dbReference>
<evidence type="ECO:0000313" key="10">
    <source>
        <dbReference type="Proteomes" id="UP000502706"/>
    </source>
</evidence>
<sequence>MNGDKQEFYAESVHEAVSKASASLGISPEQLQYEVLDEGSSGFLGIGARDARIVVTAPISSITPSSESEAVVVPATSERAPDTSEVETPEVDVVPEDSGVLTDAPEGEAPVPEDAPEDLILAVDGFATELLEKMGFDATVDAYDAGEVIRVDIATAETGLLIGQKGETIDAIQYLLNVFVYKSRPFLKRITVDTEGYRQRRVEALQGMAHRTARRAQREKRPLNLPPMPAAERRVVHLYLKENPNVSTSSEGGEDDRRVVITPNY</sequence>
<feature type="domain" description="R3H" evidence="8">
    <location>
        <begin position="199"/>
        <end position="265"/>
    </location>
</feature>
<name>A0A6G8Q289_9ACTN</name>
<dbReference type="NCBIfam" id="NF041568">
    <property type="entry name" value="Jag_EloR"/>
    <property type="match status" value="1"/>
</dbReference>
<evidence type="ECO:0000259" key="8">
    <source>
        <dbReference type="PROSITE" id="PS51061"/>
    </source>
</evidence>
<dbReference type="PANTHER" id="PTHR35800">
    <property type="entry name" value="PROTEIN JAG"/>
    <property type="match status" value="1"/>
</dbReference>
<dbReference type="InterPro" id="IPR038247">
    <property type="entry name" value="Jag_N_dom_sf"/>
</dbReference>
<comment type="domain">
    <text evidence="6">Has an N-terminal Jag-N domain and 2 RNA-binding domains (KH and R3H).</text>
</comment>
<dbReference type="AlphaFoldDB" id="A0A6G8Q289"/>
<comment type="similarity">
    <text evidence="6">Belongs to the KhpB RNA-binding protein family.</text>
</comment>
<evidence type="ECO:0000256" key="7">
    <source>
        <dbReference type="SAM" id="MobiDB-lite"/>
    </source>
</evidence>
<dbReference type="SMART" id="SM00393">
    <property type="entry name" value="R3H"/>
    <property type="match status" value="1"/>
</dbReference>
<dbReference type="InterPro" id="IPR034079">
    <property type="entry name" value="R3H_KhpB"/>
</dbReference>
<keyword evidence="5 6" id="KW-0961">Cell wall biogenesis/degradation</keyword>
<dbReference type="PROSITE" id="PS51061">
    <property type="entry name" value="R3H"/>
    <property type="match status" value="1"/>
</dbReference>
<dbReference type="Gene3D" id="3.30.300.20">
    <property type="match status" value="1"/>
</dbReference>
<evidence type="ECO:0000313" key="9">
    <source>
        <dbReference type="EMBL" id="QIN80569.1"/>
    </source>
</evidence>
<dbReference type="HAMAP" id="MF_00867">
    <property type="entry name" value="KhpB"/>
    <property type="match status" value="1"/>
</dbReference>
<feature type="region of interest" description="Disordered" evidence="7">
    <location>
        <begin position="243"/>
        <end position="265"/>
    </location>
</feature>
<comment type="function">
    <text evidence="6">A probable RNA chaperone. Forms a complex with KhpA which binds to cellular RNA and controls its expression. Plays a role in peptidoglycan (PG) homeostasis and cell length regulation.</text>
</comment>
<evidence type="ECO:0000256" key="6">
    <source>
        <dbReference type="HAMAP-Rule" id="MF_00867"/>
    </source>
</evidence>
<dbReference type="SMART" id="SM01245">
    <property type="entry name" value="Jag_N"/>
    <property type="match status" value="1"/>
</dbReference>
<evidence type="ECO:0000256" key="1">
    <source>
        <dbReference type="ARBA" id="ARBA00022490"/>
    </source>
</evidence>
<keyword evidence="4 6" id="KW-0143">Chaperone</keyword>
<keyword evidence="10" id="KW-1185">Reference proteome</keyword>
<dbReference type="GO" id="GO:0005737">
    <property type="term" value="C:cytoplasm"/>
    <property type="evidence" value="ECO:0007669"/>
    <property type="project" value="UniProtKB-SubCell"/>
</dbReference>
<evidence type="ECO:0000256" key="4">
    <source>
        <dbReference type="ARBA" id="ARBA00023186"/>
    </source>
</evidence>
<dbReference type="CDD" id="cd02644">
    <property type="entry name" value="R3H_jag"/>
    <property type="match status" value="1"/>
</dbReference>
<dbReference type="PANTHER" id="PTHR35800:SF1">
    <property type="entry name" value="RNA-BINDING PROTEIN KHPB"/>
    <property type="match status" value="1"/>
</dbReference>
<protein>
    <recommendedName>
        <fullName evidence="6">RNA-binding protein KhpB</fullName>
    </recommendedName>
    <alternativeName>
        <fullName evidence="6">RNA-binding protein EloR</fullName>
    </alternativeName>
</protein>
<dbReference type="InterPro" id="IPR036867">
    <property type="entry name" value="R3H_dom_sf"/>
</dbReference>
<evidence type="ECO:0000256" key="5">
    <source>
        <dbReference type="ARBA" id="ARBA00023316"/>
    </source>
</evidence>
<dbReference type="Gene3D" id="3.30.30.80">
    <property type="entry name" value="probable RNA-binding protein from clostridium symbiosum atcc 14940"/>
    <property type="match status" value="1"/>
</dbReference>
<dbReference type="CDD" id="cd02414">
    <property type="entry name" value="KH-II_Jag"/>
    <property type="match status" value="1"/>
</dbReference>
<dbReference type="Pfam" id="PF01424">
    <property type="entry name" value="R3H"/>
    <property type="match status" value="1"/>
</dbReference>
<dbReference type="Gene3D" id="3.30.1370.50">
    <property type="entry name" value="R3H-like domain"/>
    <property type="match status" value="1"/>
</dbReference>
<dbReference type="RefSeq" id="WP_166398238.1">
    <property type="nucleotide sequence ID" value="NZ_CP045121.1"/>
</dbReference>